<evidence type="ECO:0000313" key="3">
    <source>
        <dbReference type="EMBL" id="USI74191.1"/>
    </source>
</evidence>
<keyword evidence="2" id="KW-0732">Signal</keyword>
<dbReference type="RefSeq" id="WP_252167996.1">
    <property type="nucleotide sequence ID" value="NZ_CP084930.1"/>
</dbReference>
<feature type="region of interest" description="Disordered" evidence="1">
    <location>
        <begin position="156"/>
        <end position="189"/>
    </location>
</feature>
<feature type="compositionally biased region" description="Pro residues" evidence="1">
    <location>
        <begin position="168"/>
        <end position="189"/>
    </location>
</feature>
<dbReference type="Proteomes" id="UP001056937">
    <property type="component" value="Chromosome 1"/>
</dbReference>
<reference evidence="3" key="1">
    <citation type="journal article" date="2022" name="Toxins">
        <title>Genomic Analysis of Sphingopyxis sp. USTB-05 for Biodegrading Cyanobacterial Hepatotoxins.</title>
        <authorList>
            <person name="Liu C."/>
            <person name="Xu Q."/>
            <person name="Zhao Z."/>
            <person name="Zhang H."/>
            <person name="Liu X."/>
            <person name="Yin C."/>
            <person name="Liu Y."/>
            <person name="Yan H."/>
        </authorList>
    </citation>
    <scope>NUCLEOTIDE SEQUENCE</scope>
    <source>
        <strain evidence="3">NBD5</strain>
    </source>
</reference>
<protein>
    <submittedName>
        <fullName evidence="3">Uncharacterized protein</fullName>
    </submittedName>
</protein>
<name>A0ABY4XB70_9SPHN</name>
<proteinExistence type="predicted"/>
<sequence>MRFSKTVALAGSAALLAGLGVAATAERPADHLLRVLLPDGSVRQIRYSGDAPPRLVMLAPVAPDPLDAIAALMADEAEAMSAQMAALHQAALAGMAATPAAPGAPLSLTGATAGALPAGTGYSYVSTVTVNGKTCTTRIHSVAGAQGAAPQLLRQVSGDGCTAAAPSAPKPPVPPAPPATPRPPAPDTI</sequence>
<feature type="signal peptide" evidence="2">
    <location>
        <begin position="1"/>
        <end position="22"/>
    </location>
</feature>
<evidence type="ECO:0000256" key="1">
    <source>
        <dbReference type="SAM" id="MobiDB-lite"/>
    </source>
</evidence>
<gene>
    <name evidence="3" type="ORF">LHA26_06995</name>
</gene>
<evidence type="ECO:0000313" key="4">
    <source>
        <dbReference type="Proteomes" id="UP001056937"/>
    </source>
</evidence>
<accession>A0ABY4XB70</accession>
<feature type="chain" id="PRO_5045150047" evidence="2">
    <location>
        <begin position="23"/>
        <end position="189"/>
    </location>
</feature>
<dbReference type="EMBL" id="CP084930">
    <property type="protein sequence ID" value="USI74191.1"/>
    <property type="molecule type" value="Genomic_DNA"/>
</dbReference>
<keyword evidence="4" id="KW-1185">Reference proteome</keyword>
<evidence type="ECO:0000256" key="2">
    <source>
        <dbReference type="SAM" id="SignalP"/>
    </source>
</evidence>
<organism evidence="3 4">
    <name type="scientific">Sphingomonas morindae</name>
    <dbReference type="NCBI Taxonomy" id="1541170"/>
    <lineage>
        <taxon>Bacteria</taxon>
        <taxon>Pseudomonadati</taxon>
        <taxon>Pseudomonadota</taxon>
        <taxon>Alphaproteobacteria</taxon>
        <taxon>Sphingomonadales</taxon>
        <taxon>Sphingomonadaceae</taxon>
        <taxon>Sphingomonas</taxon>
    </lineage>
</organism>